<gene>
    <name evidence="1" type="ORF">BDR25DRAFT_2571</name>
</gene>
<evidence type="ECO:0000313" key="2">
    <source>
        <dbReference type="Proteomes" id="UP000799755"/>
    </source>
</evidence>
<keyword evidence="2" id="KW-1185">Reference proteome</keyword>
<comment type="caution">
    <text evidence="1">The sequence shown here is derived from an EMBL/GenBank/DDBJ whole genome shotgun (WGS) entry which is preliminary data.</text>
</comment>
<proteinExistence type="predicted"/>
<accession>A0ACB6RFS8</accession>
<dbReference type="EMBL" id="MU003492">
    <property type="protein sequence ID" value="KAF2477623.1"/>
    <property type="molecule type" value="Genomic_DNA"/>
</dbReference>
<dbReference type="Proteomes" id="UP000799755">
    <property type="component" value="Unassembled WGS sequence"/>
</dbReference>
<protein>
    <submittedName>
        <fullName evidence="1">Uncharacterized protein</fullName>
    </submittedName>
</protein>
<reference evidence="1" key="1">
    <citation type="journal article" date="2020" name="Stud. Mycol.">
        <title>101 Dothideomycetes genomes: a test case for predicting lifestyles and emergence of pathogens.</title>
        <authorList>
            <person name="Haridas S."/>
            <person name="Albert R."/>
            <person name="Binder M."/>
            <person name="Bloem J."/>
            <person name="Labutti K."/>
            <person name="Salamov A."/>
            <person name="Andreopoulos B."/>
            <person name="Baker S."/>
            <person name="Barry K."/>
            <person name="Bills G."/>
            <person name="Bluhm B."/>
            <person name="Cannon C."/>
            <person name="Castanera R."/>
            <person name="Culley D."/>
            <person name="Daum C."/>
            <person name="Ezra D."/>
            <person name="Gonzalez J."/>
            <person name="Henrissat B."/>
            <person name="Kuo A."/>
            <person name="Liang C."/>
            <person name="Lipzen A."/>
            <person name="Lutzoni F."/>
            <person name="Magnuson J."/>
            <person name="Mondo S."/>
            <person name="Nolan M."/>
            <person name="Ohm R."/>
            <person name="Pangilinan J."/>
            <person name="Park H.-J."/>
            <person name="Ramirez L."/>
            <person name="Alfaro M."/>
            <person name="Sun H."/>
            <person name="Tritt A."/>
            <person name="Yoshinaga Y."/>
            <person name="Zwiers L.-H."/>
            <person name="Turgeon B."/>
            <person name="Goodwin S."/>
            <person name="Spatafora J."/>
            <person name="Crous P."/>
            <person name="Grigoriev I."/>
        </authorList>
    </citation>
    <scope>NUCLEOTIDE SEQUENCE</scope>
    <source>
        <strain evidence="1">ATCC 200398</strain>
    </source>
</reference>
<name>A0ACB6RFS8_9PLEO</name>
<organism evidence="1 2">
    <name type="scientific">Lindgomyces ingoldianus</name>
    <dbReference type="NCBI Taxonomy" id="673940"/>
    <lineage>
        <taxon>Eukaryota</taxon>
        <taxon>Fungi</taxon>
        <taxon>Dikarya</taxon>
        <taxon>Ascomycota</taxon>
        <taxon>Pezizomycotina</taxon>
        <taxon>Dothideomycetes</taxon>
        <taxon>Pleosporomycetidae</taxon>
        <taxon>Pleosporales</taxon>
        <taxon>Lindgomycetaceae</taxon>
        <taxon>Lindgomyces</taxon>
    </lineage>
</organism>
<evidence type="ECO:0000313" key="1">
    <source>
        <dbReference type="EMBL" id="KAF2477623.1"/>
    </source>
</evidence>
<sequence length="1426" mass="160764">MADLATGGPLEEGESITIPPKTRKRTKTGCLTCRKRRIRCGEERPVCCNCIRAKRQCEGYNQRVTFKSPTGNWSKMPGVVSWLPYHSPHTLSQSWNTLPFIQKLPLTSDFSNGEFGSTLDSDFPSAFSAPNPTEPAYVHSQHLSPSEPEFPQDWGQVEQQPLAPNFNQTIIDEGCFEGSQPSTNNSRPFFVGDGTAFEYLDDDYFDLESDEDSAICLTEDDTSPYKFAFVETLNRFNRHERNAIYYDGTLDLYRPQHTANPIKDANVAQLFSFFVNVTGPSLASFGMDYGNNFWTVTLPTMGLNNLGLLHAILALSSLQLANLHRSSKTPSYKHYAYSLKRIHRAVGNPKTRVLPGTLATSLLLALYELMTGDHTKWKAHLMGTHLILLEINFKGMSEAYSTGQLSTGHRLPNYDLLYSLTGLRQYQDRMRQNLSHPAYKDFTNTDLDLFEIYLNLFWSYVKQDIYHSIFKCEDLILDYERWSDWPPRTASHASSSNALSSALDHLYLILARTVQFAAKDHRRKQAVAKSNGREWILLAPPTPSSLKEVLTKEDQPSGLRADTKDAEISRRLEYGKAYVEWAQIERALEIFKGSLGHEFEPSLPSCAPNARATTAESPFGDLIFYETPGIAHLQALIHMTQIMILRNHPDTPLGELDALSSCKSRTMQDALKIGRILAGTGLPAIQAASIGNVMPLLIAGLVYDNKEQRTWTVRSLKSVAECTGWDFAGQALVAVQDLWNQKAEAGRGPEWHRNAHSDTGLTTDCNTATPRPCDNIGVVQERVPEIIAHRVPGTLIKEVVHAGLQHSWGHSPQDFRQKAVFDLRSISTREHGVKAEDVSDSDSGIKDVQFEWTNEKIEDEGVKPRPNPTTVGPITNLHIRRERPCDACRRRKSLCVIQDGSVLCVLCEFHKEECTSSLLPRKQNIAGFESSDPTPAEIEIGKLEDTLISMENSGESIGINLPSRVHQVNSPKDERSPHSDTMLSDQSSIESEFSASTETADELSSLQMERCRVVDRVMVYFHSIFRAMPTVTCRGNESRSSRTTNDASSGSNACAPGSSHPSNTTLGKRARIDEDENLSEPDGNPSKRPKNPSGRISAEPNNNRRKFACPYFKRNFEKYLERRSCVGPGWDEVRRVKEHLYRNHTLPIFCPRCYATFKVQALLHEHQRADERCPKRHEVAIEGFDKLQEKRLRSRKRVQPEVSEEDKWREMYRILFPDDDDMLMPSPYMECDWEKIYQRSKPISNELERYEHFLRRELPPAVRRELEIAVEKEFSPLEERLKCQLIEIVRDLQLRLFQSYTQSRDAPVGTHEEKAVPNSSDTELAPEVEASGLLPETSMQPPSVDSADTLENQLAPFEPVPPWKDALAFDPILFQFHGEDFEDSAYGSLFDTFAESGCANEACDDASGFYSNPVNENGEGPSNRGG</sequence>